<gene>
    <name evidence="1" type="ORF">E2C01_053220</name>
</gene>
<dbReference type="EMBL" id="VSRR010016351">
    <property type="protein sequence ID" value="MPC59204.1"/>
    <property type="molecule type" value="Genomic_DNA"/>
</dbReference>
<protein>
    <submittedName>
        <fullName evidence="1">Uncharacterized protein</fullName>
    </submittedName>
</protein>
<reference evidence="1 2" key="1">
    <citation type="submission" date="2019-05" db="EMBL/GenBank/DDBJ databases">
        <title>Another draft genome of Portunus trituberculatus and its Hox gene families provides insights of decapod evolution.</title>
        <authorList>
            <person name="Jeong J.-H."/>
            <person name="Song I."/>
            <person name="Kim S."/>
            <person name="Choi T."/>
            <person name="Kim D."/>
            <person name="Ryu S."/>
            <person name="Kim W."/>
        </authorList>
    </citation>
    <scope>NUCLEOTIDE SEQUENCE [LARGE SCALE GENOMIC DNA]</scope>
    <source>
        <tissue evidence="1">Muscle</tissue>
    </source>
</reference>
<proteinExistence type="predicted"/>
<accession>A0A5B7GRF3</accession>
<sequence length="94" mass="10922">MPVTASKNEMFKAKEKLIWVMNIEKTRAPFKAKEKLTVNDEQRIHEISQATVKHSKPSSVRTVSGTMCKLKAEEDYEWDNMRPRRADLTDVKLT</sequence>
<name>A0A5B7GRF3_PORTR</name>
<evidence type="ECO:0000313" key="2">
    <source>
        <dbReference type="Proteomes" id="UP000324222"/>
    </source>
</evidence>
<keyword evidence="2" id="KW-1185">Reference proteome</keyword>
<dbReference type="AlphaFoldDB" id="A0A5B7GRF3"/>
<comment type="caution">
    <text evidence="1">The sequence shown here is derived from an EMBL/GenBank/DDBJ whole genome shotgun (WGS) entry which is preliminary data.</text>
</comment>
<dbReference type="Proteomes" id="UP000324222">
    <property type="component" value="Unassembled WGS sequence"/>
</dbReference>
<evidence type="ECO:0000313" key="1">
    <source>
        <dbReference type="EMBL" id="MPC59204.1"/>
    </source>
</evidence>
<organism evidence="1 2">
    <name type="scientific">Portunus trituberculatus</name>
    <name type="common">Swimming crab</name>
    <name type="synonym">Neptunus trituberculatus</name>
    <dbReference type="NCBI Taxonomy" id="210409"/>
    <lineage>
        <taxon>Eukaryota</taxon>
        <taxon>Metazoa</taxon>
        <taxon>Ecdysozoa</taxon>
        <taxon>Arthropoda</taxon>
        <taxon>Crustacea</taxon>
        <taxon>Multicrustacea</taxon>
        <taxon>Malacostraca</taxon>
        <taxon>Eumalacostraca</taxon>
        <taxon>Eucarida</taxon>
        <taxon>Decapoda</taxon>
        <taxon>Pleocyemata</taxon>
        <taxon>Brachyura</taxon>
        <taxon>Eubrachyura</taxon>
        <taxon>Portunoidea</taxon>
        <taxon>Portunidae</taxon>
        <taxon>Portuninae</taxon>
        <taxon>Portunus</taxon>
    </lineage>
</organism>